<evidence type="ECO:0000256" key="1">
    <source>
        <dbReference type="ARBA" id="ARBA00022729"/>
    </source>
</evidence>
<dbReference type="AlphaFoldDB" id="A0A1I3DMT8"/>
<proteinExistence type="predicted"/>
<dbReference type="GO" id="GO:0009279">
    <property type="term" value="C:cell outer membrane"/>
    <property type="evidence" value="ECO:0007669"/>
    <property type="project" value="TreeGrafter"/>
</dbReference>
<dbReference type="InterPro" id="IPR052037">
    <property type="entry name" value="LPS_export_LptA"/>
</dbReference>
<dbReference type="EMBL" id="FOQK01000007">
    <property type="protein sequence ID" value="SFH88016.1"/>
    <property type="molecule type" value="Genomic_DNA"/>
</dbReference>
<dbReference type="PANTHER" id="PTHR36504:SF1">
    <property type="entry name" value="LIPOPOLYSACCHARIDE EXPORT SYSTEM PROTEIN LPTA"/>
    <property type="match status" value="1"/>
</dbReference>
<gene>
    <name evidence="4" type="ORF">SAMN04487861_10732</name>
</gene>
<feature type="domain" description="Organic solvent tolerance-like N-terminal" evidence="3">
    <location>
        <begin position="60"/>
        <end position="153"/>
    </location>
</feature>
<accession>A0A1I3DMT8</accession>
<name>A0A1I3DMT8_SELRU</name>
<evidence type="ECO:0000313" key="5">
    <source>
        <dbReference type="Proteomes" id="UP000183639"/>
    </source>
</evidence>
<feature type="chain" id="PRO_5038675700" evidence="2">
    <location>
        <begin position="26"/>
        <end position="226"/>
    </location>
</feature>
<reference evidence="4 5" key="1">
    <citation type="submission" date="2016-10" db="EMBL/GenBank/DDBJ databases">
        <authorList>
            <person name="de Groot N.N."/>
        </authorList>
    </citation>
    <scope>NUCLEOTIDE SEQUENCE [LARGE SCALE GENOMIC DNA]</scope>
    <source>
        <strain evidence="4 5">Z108</strain>
    </source>
</reference>
<dbReference type="RefSeq" id="WP_075442727.1">
    <property type="nucleotide sequence ID" value="NZ_FOQK01000007.1"/>
</dbReference>
<evidence type="ECO:0000313" key="4">
    <source>
        <dbReference type="EMBL" id="SFH88016.1"/>
    </source>
</evidence>
<organism evidence="4 5">
    <name type="scientific">Selenomonas ruminantium</name>
    <dbReference type="NCBI Taxonomy" id="971"/>
    <lineage>
        <taxon>Bacteria</taxon>
        <taxon>Bacillati</taxon>
        <taxon>Bacillota</taxon>
        <taxon>Negativicutes</taxon>
        <taxon>Selenomonadales</taxon>
        <taxon>Selenomonadaceae</taxon>
        <taxon>Selenomonas</taxon>
    </lineage>
</organism>
<dbReference type="GO" id="GO:0017089">
    <property type="term" value="F:glycolipid transfer activity"/>
    <property type="evidence" value="ECO:0007669"/>
    <property type="project" value="TreeGrafter"/>
</dbReference>
<feature type="signal peptide" evidence="2">
    <location>
        <begin position="1"/>
        <end position="25"/>
    </location>
</feature>
<dbReference type="OrthoDB" id="1678041at2"/>
<dbReference type="Gene3D" id="2.60.450.10">
    <property type="entry name" value="Lipopolysaccharide (LPS) transport protein A like domain"/>
    <property type="match status" value="2"/>
</dbReference>
<evidence type="ECO:0000259" key="3">
    <source>
        <dbReference type="Pfam" id="PF03968"/>
    </source>
</evidence>
<dbReference type="InterPro" id="IPR005653">
    <property type="entry name" value="OstA-like_N"/>
</dbReference>
<sequence length="226" mass="23703">MSKMKKMLLALAVSVALPMSSMSAAGEPAELDADTVTYDMSTGVATATGDVLIRRGTARVTGAKATYNSKTQEATVEGSVIATRDDMRLTCAKVVSDGQGHILASGNVQGAQADKSFSGEQVDYYPNQGNYVLMPLGGTLANADATFTASRIEGWLDEEHYVGTGSAHLVSPARNMEAGGDAMDYQGKEQGVVVVTGNAWAIQGNNTLKSNRLTLYLAQDGQAKVK</sequence>
<evidence type="ECO:0000256" key="2">
    <source>
        <dbReference type="SAM" id="SignalP"/>
    </source>
</evidence>
<dbReference type="Pfam" id="PF03968">
    <property type="entry name" value="LptD_N"/>
    <property type="match status" value="1"/>
</dbReference>
<dbReference type="Proteomes" id="UP000183639">
    <property type="component" value="Unassembled WGS sequence"/>
</dbReference>
<dbReference type="GO" id="GO:0015920">
    <property type="term" value="P:lipopolysaccharide transport"/>
    <property type="evidence" value="ECO:0007669"/>
    <property type="project" value="TreeGrafter"/>
</dbReference>
<dbReference type="PANTHER" id="PTHR36504">
    <property type="entry name" value="LIPOPOLYSACCHARIDE EXPORT SYSTEM PROTEIN LPTA"/>
    <property type="match status" value="1"/>
</dbReference>
<protein>
    <submittedName>
        <fullName evidence="4">Lipopolysaccharide export system protein LptA</fullName>
    </submittedName>
</protein>
<dbReference type="GO" id="GO:0030288">
    <property type="term" value="C:outer membrane-bounded periplasmic space"/>
    <property type="evidence" value="ECO:0007669"/>
    <property type="project" value="TreeGrafter"/>
</dbReference>
<keyword evidence="1 2" id="KW-0732">Signal</keyword>